<feature type="chain" id="PRO_5002347338" evidence="1">
    <location>
        <begin position="33"/>
        <end position="182"/>
    </location>
</feature>
<dbReference type="eggNOG" id="ENOG502QQPF">
    <property type="taxonomic scope" value="Eukaryota"/>
</dbReference>
<sequence length="182" mass="19445">MTANNLTGRIPPGIWSLEKLLFLFLSANKLTGEVVVDGVFGALNLLVIHLAENPKLGGPIPEGFGLLQNLGDLSLHSSNFSGKIPPSIGRLRSLRRISLDNNSLTGILPSELGQHSPELWYISVSDNELTGPIPKGLCDNGKLEMFVAGNNRLNGSIPKSLVGCTTLTHLQLGNNTLSGRIM</sequence>
<accession>A0A0D9V0D3</accession>
<proteinExistence type="predicted"/>
<dbReference type="STRING" id="77586.A0A0D9V0D3"/>
<dbReference type="InterPro" id="IPR032675">
    <property type="entry name" value="LRR_dom_sf"/>
</dbReference>
<dbReference type="InterPro" id="IPR001611">
    <property type="entry name" value="Leu-rich_rpt"/>
</dbReference>
<dbReference type="PANTHER" id="PTHR48064">
    <property type="entry name" value="OS01G0750400 PROTEIN"/>
    <property type="match status" value="1"/>
</dbReference>
<evidence type="ECO:0000313" key="2">
    <source>
        <dbReference type="EnsemblPlants" id="LPERR01G12530.1"/>
    </source>
</evidence>
<organism evidence="2 3">
    <name type="scientific">Leersia perrieri</name>
    <dbReference type="NCBI Taxonomy" id="77586"/>
    <lineage>
        <taxon>Eukaryota</taxon>
        <taxon>Viridiplantae</taxon>
        <taxon>Streptophyta</taxon>
        <taxon>Embryophyta</taxon>
        <taxon>Tracheophyta</taxon>
        <taxon>Spermatophyta</taxon>
        <taxon>Magnoliopsida</taxon>
        <taxon>Liliopsida</taxon>
        <taxon>Poales</taxon>
        <taxon>Poaceae</taxon>
        <taxon>BOP clade</taxon>
        <taxon>Oryzoideae</taxon>
        <taxon>Oryzeae</taxon>
        <taxon>Oryzinae</taxon>
        <taxon>Leersia</taxon>
    </lineage>
</organism>
<dbReference type="InterPro" id="IPR053038">
    <property type="entry name" value="RLP_Defense"/>
</dbReference>
<feature type="signal peptide" evidence="1">
    <location>
        <begin position="1"/>
        <end position="32"/>
    </location>
</feature>
<reference evidence="2" key="3">
    <citation type="submission" date="2015-04" db="UniProtKB">
        <authorList>
            <consortium name="EnsemblPlants"/>
        </authorList>
    </citation>
    <scope>IDENTIFICATION</scope>
</reference>
<reference evidence="2 3" key="1">
    <citation type="submission" date="2012-08" db="EMBL/GenBank/DDBJ databases">
        <title>Oryza genome evolution.</title>
        <authorList>
            <person name="Wing R.A."/>
        </authorList>
    </citation>
    <scope>NUCLEOTIDE SEQUENCE</scope>
</reference>
<dbReference type="SUPFAM" id="SSF52058">
    <property type="entry name" value="L domain-like"/>
    <property type="match status" value="1"/>
</dbReference>
<dbReference type="Gene3D" id="3.80.10.10">
    <property type="entry name" value="Ribonuclease Inhibitor"/>
    <property type="match status" value="1"/>
</dbReference>
<dbReference type="Pfam" id="PF00560">
    <property type="entry name" value="LRR_1"/>
    <property type="match status" value="3"/>
</dbReference>
<dbReference type="AlphaFoldDB" id="A0A0D9V0D3"/>
<dbReference type="EnsemblPlants" id="LPERR01G12530.1">
    <property type="protein sequence ID" value="LPERR01G12530.1"/>
    <property type="gene ID" value="LPERR01G12530"/>
</dbReference>
<dbReference type="HOGENOM" id="CLU_000288_18_22_1"/>
<keyword evidence="1" id="KW-0732">Signal</keyword>
<name>A0A0D9V0D3_9ORYZ</name>
<evidence type="ECO:0000256" key="1">
    <source>
        <dbReference type="SAM" id="SignalP"/>
    </source>
</evidence>
<reference evidence="3" key="2">
    <citation type="submission" date="2013-12" db="EMBL/GenBank/DDBJ databases">
        <authorList>
            <person name="Yu Y."/>
            <person name="Lee S."/>
            <person name="de Baynast K."/>
            <person name="Wissotski M."/>
            <person name="Liu L."/>
            <person name="Talag J."/>
            <person name="Goicoechea J."/>
            <person name="Angelova A."/>
            <person name="Jetty R."/>
            <person name="Kudrna D."/>
            <person name="Golser W."/>
            <person name="Rivera L."/>
            <person name="Zhang J."/>
            <person name="Wing R."/>
        </authorList>
    </citation>
    <scope>NUCLEOTIDE SEQUENCE</scope>
</reference>
<dbReference type="Proteomes" id="UP000032180">
    <property type="component" value="Chromosome 1"/>
</dbReference>
<protein>
    <submittedName>
        <fullName evidence="2">Uncharacterized protein</fullName>
    </submittedName>
</protein>
<dbReference type="PANTHER" id="PTHR48064:SF6">
    <property type="entry name" value="RECEPTOR-LIKE PROTEIN KINASE 2"/>
    <property type="match status" value="1"/>
</dbReference>
<evidence type="ECO:0000313" key="3">
    <source>
        <dbReference type="Proteomes" id="UP000032180"/>
    </source>
</evidence>
<dbReference type="Gramene" id="LPERR01G12530.1">
    <property type="protein sequence ID" value="LPERR01G12530.1"/>
    <property type="gene ID" value="LPERR01G12530"/>
</dbReference>
<keyword evidence="3" id="KW-1185">Reference proteome</keyword>